<proteinExistence type="predicted"/>
<evidence type="ECO:0000313" key="2">
    <source>
        <dbReference type="Proteomes" id="UP001267290"/>
    </source>
</evidence>
<feature type="non-terminal residue" evidence="1">
    <location>
        <position position="27"/>
    </location>
</feature>
<evidence type="ECO:0000313" key="1">
    <source>
        <dbReference type="EMBL" id="MDR6551539.1"/>
    </source>
</evidence>
<reference evidence="1 2" key="1">
    <citation type="submission" date="2023-07" db="EMBL/GenBank/DDBJ databases">
        <title>Sorghum-associated microbial communities from plants grown in Nebraska, USA.</title>
        <authorList>
            <person name="Schachtman D."/>
        </authorList>
    </citation>
    <scope>NUCLEOTIDE SEQUENCE [LARGE SCALE GENOMIC DNA]</scope>
    <source>
        <strain evidence="1 2">CC258</strain>
    </source>
</reference>
<gene>
    <name evidence="1" type="ORF">J2736_002728</name>
</gene>
<protein>
    <submittedName>
        <fullName evidence="1">Uncharacterized protein</fullName>
    </submittedName>
</protein>
<comment type="caution">
    <text evidence="1">The sequence shown here is derived from an EMBL/GenBank/DDBJ whole genome shotgun (WGS) entry which is preliminary data.</text>
</comment>
<organism evidence="1 2">
    <name type="scientific">Paenibacillus qinlingensis</name>
    <dbReference type="NCBI Taxonomy" id="1837343"/>
    <lineage>
        <taxon>Bacteria</taxon>
        <taxon>Bacillati</taxon>
        <taxon>Bacillota</taxon>
        <taxon>Bacilli</taxon>
        <taxon>Bacillales</taxon>
        <taxon>Paenibacillaceae</taxon>
        <taxon>Paenibacillus</taxon>
    </lineage>
</organism>
<accession>A0ABU1NW19</accession>
<keyword evidence="2" id="KW-1185">Reference proteome</keyword>
<name>A0ABU1NW19_9BACL</name>
<dbReference type="EMBL" id="JAVDSB010000004">
    <property type="protein sequence ID" value="MDR6551539.1"/>
    <property type="molecule type" value="Genomic_DNA"/>
</dbReference>
<sequence length="27" mass="3111">MAAGRGDWLFLSYMLTIPLAQKNMLLR</sequence>
<dbReference type="Proteomes" id="UP001267290">
    <property type="component" value="Unassembled WGS sequence"/>
</dbReference>